<keyword evidence="3" id="KW-1185">Reference proteome</keyword>
<feature type="region of interest" description="Disordered" evidence="1">
    <location>
        <begin position="1"/>
        <end position="79"/>
    </location>
</feature>
<feature type="compositionally biased region" description="Acidic residues" evidence="1">
    <location>
        <begin position="30"/>
        <end position="39"/>
    </location>
</feature>
<organism evidence="2 3">
    <name type="scientific">Anabarilius grahami</name>
    <name type="common">Kanglang fish</name>
    <name type="synonym">Barilius grahami</name>
    <dbReference type="NCBI Taxonomy" id="495550"/>
    <lineage>
        <taxon>Eukaryota</taxon>
        <taxon>Metazoa</taxon>
        <taxon>Chordata</taxon>
        <taxon>Craniata</taxon>
        <taxon>Vertebrata</taxon>
        <taxon>Euteleostomi</taxon>
        <taxon>Actinopterygii</taxon>
        <taxon>Neopterygii</taxon>
        <taxon>Teleostei</taxon>
        <taxon>Ostariophysi</taxon>
        <taxon>Cypriniformes</taxon>
        <taxon>Xenocyprididae</taxon>
        <taxon>Xenocypridinae</taxon>
        <taxon>Xenocypridinae incertae sedis</taxon>
        <taxon>Anabarilius</taxon>
    </lineage>
</organism>
<dbReference type="AlphaFoldDB" id="A0A3N0ZAC1"/>
<reference evidence="2 3" key="1">
    <citation type="submission" date="2018-10" db="EMBL/GenBank/DDBJ databases">
        <title>Genome assembly for a Yunnan-Guizhou Plateau 3E fish, Anabarilius grahami (Regan), and its evolutionary and genetic applications.</title>
        <authorList>
            <person name="Jiang W."/>
        </authorList>
    </citation>
    <scope>NUCLEOTIDE SEQUENCE [LARGE SCALE GENOMIC DNA]</scope>
    <source>
        <strain evidence="2">AG-KIZ</strain>
        <tissue evidence="2">Muscle</tissue>
    </source>
</reference>
<comment type="caution">
    <text evidence="2">The sequence shown here is derived from an EMBL/GenBank/DDBJ whole genome shotgun (WGS) entry which is preliminary data.</text>
</comment>
<gene>
    <name evidence="2" type="ORF">DPX16_22721</name>
</gene>
<sequence>MAGRDPLIDPGGLRCDPGLTGREVNSGSEIDVDEEDVDDWSNVSEGNTNTGKWMQANRKKKKRKERDSDEDKSERETEGKEIKVILRFQSPCVMNPLKVSDAIHRLIGEVRLAKTLRWKLADFM</sequence>
<accession>A0A3N0ZAC1</accession>
<evidence type="ECO:0000313" key="2">
    <source>
        <dbReference type="EMBL" id="ROL54888.1"/>
    </source>
</evidence>
<evidence type="ECO:0000256" key="1">
    <source>
        <dbReference type="SAM" id="MobiDB-lite"/>
    </source>
</evidence>
<feature type="compositionally biased region" description="Polar residues" evidence="1">
    <location>
        <begin position="41"/>
        <end position="52"/>
    </location>
</feature>
<feature type="compositionally biased region" description="Basic and acidic residues" evidence="1">
    <location>
        <begin position="65"/>
        <end position="79"/>
    </location>
</feature>
<proteinExistence type="predicted"/>
<protein>
    <submittedName>
        <fullName evidence="2">Uncharacterized protein</fullName>
    </submittedName>
</protein>
<name>A0A3N0ZAC1_ANAGA</name>
<dbReference type="Proteomes" id="UP000281406">
    <property type="component" value="Unassembled WGS sequence"/>
</dbReference>
<dbReference type="EMBL" id="RJVU01004130">
    <property type="protein sequence ID" value="ROL54888.1"/>
    <property type="molecule type" value="Genomic_DNA"/>
</dbReference>
<evidence type="ECO:0000313" key="3">
    <source>
        <dbReference type="Proteomes" id="UP000281406"/>
    </source>
</evidence>